<dbReference type="InterPro" id="IPR050486">
    <property type="entry name" value="Mannose-1P_guanyltransferase"/>
</dbReference>
<dbReference type="Gene3D" id="3.90.550.10">
    <property type="entry name" value="Spore Coat Polysaccharide Biosynthesis Protein SpsA, Chain A"/>
    <property type="match status" value="1"/>
</dbReference>
<evidence type="ECO:0000313" key="2">
    <source>
        <dbReference type="EMBL" id="QJY50654.1"/>
    </source>
</evidence>
<protein>
    <submittedName>
        <fullName evidence="2">NTP transferase domain-containing protein</fullName>
    </submittedName>
</protein>
<dbReference type="InterPro" id="IPR029044">
    <property type="entry name" value="Nucleotide-diphossugar_trans"/>
</dbReference>
<evidence type="ECO:0000259" key="1">
    <source>
        <dbReference type="Pfam" id="PF00483"/>
    </source>
</evidence>
<dbReference type="EMBL" id="CP053564">
    <property type="protein sequence ID" value="QJY50654.1"/>
    <property type="molecule type" value="Genomic_DNA"/>
</dbReference>
<dbReference type="PANTHER" id="PTHR22572">
    <property type="entry name" value="SUGAR-1-PHOSPHATE GUANYL TRANSFERASE"/>
    <property type="match status" value="1"/>
</dbReference>
<gene>
    <name evidence="2" type="ORF">HOP40_15605</name>
</gene>
<dbReference type="AlphaFoldDB" id="A0A6M6JRC0"/>
<organism evidence="2 3">
    <name type="scientific">Pseudonocardia broussonetiae</name>
    <dbReference type="NCBI Taxonomy" id="2736640"/>
    <lineage>
        <taxon>Bacteria</taxon>
        <taxon>Bacillati</taxon>
        <taxon>Actinomycetota</taxon>
        <taxon>Actinomycetes</taxon>
        <taxon>Pseudonocardiales</taxon>
        <taxon>Pseudonocardiaceae</taxon>
        <taxon>Pseudonocardia</taxon>
    </lineage>
</organism>
<dbReference type="InterPro" id="IPR005835">
    <property type="entry name" value="NTP_transferase_dom"/>
</dbReference>
<name>A0A6M6JRC0_9PSEU</name>
<sequence length="239" mass="26052">MKAVIQAGGKGTRLAPYSTVLPKALMPIGEGTVVDNLLEQFAAAGVREVVITVSSFGPLIRSYCGDGSRWGVTIDYVGEDEPLGTIGPLSALRERLDGPFFVSNSDVYTDLDLTEVLRFHEKGAGPLTVVLTPQTVNIPYGVLTHRDGRVVGFQEKPTETFHVSTGIYCMSPEVFEYIPQAGPFGFDQLMAVMLEQDRPVNAYQHTGRWVDIGRIEDLRRAQTQLTTLMDGMGDDVAGL</sequence>
<accession>A0A6M6JRC0</accession>
<dbReference type="Proteomes" id="UP000505377">
    <property type="component" value="Chromosome"/>
</dbReference>
<dbReference type="GO" id="GO:0016740">
    <property type="term" value="F:transferase activity"/>
    <property type="evidence" value="ECO:0007669"/>
    <property type="project" value="UniProtKB-KW"/>
</dbReference>
<keyword evidence="3" id="KW-1185">Reference proteome</keyword>
<keyword evidence="2" id="KW-0808">Transferase</keyword>
<dbReference type="KEGG" id="pbro:HOP40_15605"/>
<dbReference type="SUPFAM" id="SSF53448">
    <property type="entry name" value="Nucleotide-diphospho-sugar transferases"/>
    <property type="match status" value="1"/>
</dbReference>
<evidence type="ECO:0000313" key="3">
    <source>
        <dbReference type="Proteomes" id="UP000505377"/>
    </source>
</evidence>
<proteinExistence type="predicted"/>
<dbReference type="Pfam" id="PF00483">
    <property type="entry name" value="NTP_transferase"/>
    <property type="match status" value="1"/>
</dbReference>
<feature type="domain" description="Nucleotidyl transferase" evidence="1">
    <location>
        <begin position="2"/>
        <end position="226"/>
    </location>
</feature>
<reference evidence="2 3" key="1">
    <citation type="submission" date="2020-05" db="EMBL/GenBank/DDBJ databases">
        <authorList>
            <person name="Mo P."/>
        </authorList>
    </citation>
    <scope>NUCLEOTIDE SEQUENCE [LARGE SCALE GENOMIC DNA]</scope>
    <source>
        <strain evidence="2 3">Gen01</strain>
    </source>
</reference>